<sequence length="510" mass="57665">MTEWTLIHVDEPMLSFGFNQQTEHPKDGLFLYGPPVSNQNPARMDVGVIGTPDGIRRYETWIKTLSSTIAAPAAGREENKTMWPGFEATFGVPWPAKPFATITIDGDLLSRRIRNGDRHQGIFRAVDVYGDALRKYLREQEARPQFWFAVVPEEVFRYGRPKSIIPRDQRDQRDQRERASGPIGRRAAKSILSRGSMFVEEMEAAALYEYELNFHNQLKARLLDTGQVLQVVRETTLTPDEFEKGTRRSLQDPASVAWNLATTSFYKAGGRPWRVADVREGVCYVGLVFKHIENARGRDNACCGAQMFLNSGEGVVFKGAVGPWYSETDRSFHLSREKAAELMGMVIASYEDIHGQPPDELFIHGKTWFEKGEWEGFQSTVPPQTRLVGIRIRRQNELKLFRYGSRPVLRGTAILASERRAYLWTTGFTPRLNTYPGREVPNPITVDIVNGEADIRQVLRDLMALTKLNFNNAGFSDGLPVTLRFADLTGEILTAGPTNVAAPLPFRFYI</sequence>
<proteinExistence type="predicted"/>
<dbReference type="GO" id="GO:0003676">
    <property type="term" value="F:nucleic acid binding"/>
    <property type="evidence" value="ECO:0007669"/>
    <property type="project" value="InterPro"/>
</dbReference>
<dbReference type="EMBL" id="JACIDS010000006">
    <property type="protein sequence ID" value="MBB3933353.1"/>
    <property type="molecule type" value="Genomic_DNA"/>
</dbReference>
<name>A0A840AVV0_9HYPH</name>
<dbReference type="RefSeq" id="WP_183401016.1">
    <property type="nucleotide sequence ID" value="NZ_JACIDS010000006.1"/>
</dbReference>
<evidence type="ECO:0000313" key="3">
    <source>
        <dbReference type="Proteomes" id="UP000553963"/>
    </source>
</evidence>
<evidence type="ECO:0008006" key="4">
    <source>
        <dbReference type="Google" id="ProtNLM"/>
    </source>
</evidence>
<feature type="compositionally biased region" description="Basic and acidic residues" evidence="1">
    <location>
        <begin position="165"/>
        <end position="179"/>
    </location>
</feature>
<reference evidence="2 3" key="1">
    <citation type="submission" date="2020-08" db="EMBL/GenBank/DDBJ databases">
        <title>Genomic Encyclopedia of Type Strains, Phase IV (KMG-IV): sequencing the most valuable type-strain genomes for metagenomic binning, comparative biology and taxonomic classification.</title>
        <authorList>
            <person name="Goeker M."/>
        </authorList>
    </citation>
    <scope>NUCLEOTIDE SEQUENCE [LARGE SCALE GENOMIC DNA]</scope>
    <source>
        <strain evidence="2 3">DSM 25966</strain>
    </source>
</reference>
<dbReference type="CDD" id="cd04659">
    <property type="entry name" value="Piwi_piwi-like_ProArk"/>
    <property type="match status" value="1"/>
</dbReference>
<dbReference type="InterPro" id="IPR036397">
    <property type="entry name" value="RNaseH_sf"/>
</dbReference>
<comment type="caution">
    <text evidence="2">The sequence shown here is derived from an EMBL/GenBank/DDBJ whole genome shotgun (WGS) entry which is preliminary data.</text>
</comment>
<accession>A0A840AVV0</accession>
<dbReference type="AlphaFoldDB" id="A0A840AVV0"/>
<gene>
    <name evidence="2" type="ORF">GGR25_004426</name>
</gene>
<evidence type="ECO:0000256" key="1">
    <source>
        <dbReference type="SAM" id="MobiDB-lite"/>
    </source>
</evidence>
<dbReference type="InterPro" id="IPR012337">
    <property type="entry name" value="RNaseH-like_sf"/>
</dbReference>
<organism evidence="2 3">
    <name type="scientific">Kaistia hirudinis</name>
    <dbReference type="NCBI Taxonomy" id="1293440"/>
    <lineage>
        <taxon>Bacteria</taxon>
        <taxon>Pseudomonadati</taxon>
        <taxon>Pseudomonadota</taxon>
        <taxon>Alphaproteobacteria</taxon>
        <taxon>Hyphomicrobiales</taxon>
        <taxon>Kaistiaceae</taxon>
        <taxon>Kaistia</taxon>
    </lineage>
</organism>
<keyword evidence="3" id="KW-1185">Reference proteome</keyword>
<dbReference type="Proteomes" id="UP000553963">
    <property type="component" value="Unassembled WGS sequence"/>
</dbReference>
<protein>
    <recommendedName>
        <fullName evidence="4">Piwi domain-containing protein</fullName>
    </recommendedName>
</protein>
<dbReference type="SUPFAM" id="SSF53098">
    <property type="entry name" value="Ribonuclease H-like"/>
    <property type="match status" value="1"/>
</dbReference>
<feature type="region of interest" description="Disordered" evidence="1">
    <location>
        <begin position="162"/>
        <end position="183"/>
    </location>
</feature>
<evidence type="ECO:0000313" key="2">
    <source>
        <dbReference type="EMBL" id="MBB3933353.1"/>
    </source>
</evidence>
<dbReference type="Gene3D" id="3.30.420.10">
    <property type="entry name" value="Ribonuclease H-like superfamily/Ribonuclease H"/>
    <property type="match status" value="1"/>
</dbReference>